<proteinExistence type="predicted"/>
<feature type="compositionally biased region" description="Polar residues" evidence="1">
    <location>
        <begin position="241"/>
        <end position="252"/>
    </location>
</feature>
<organism evidence="3 4">
    <name type="scientific">Trichostrongylus colubriformis</name>
    <name type="common">Black scour worm</name>
    <dbReference type="NCBI Taxonomy" id="6319"/>
    <lineage>
        <taxon>Eukaryota</taxon>
        <taxon>Metazoa</taxon>
        <taxon>Ecdysozoa</taxon>
        <taxon>Nematoda</taxon>
        <taxon>Chromadorea</taxon>
        <taxon>Rhabditida</taxon>
        <taxon>Rhabditina</taxon>
        <taxon>Rhabditomorpha</taxon>
        <taxon>Strongyloidea</taxon>
        <taxon>Trichostrongylidae</taxon>
        <taxon>Trichostrongylus</taxon>
    </lineage>
</organism>
<dbReference type="EMBL" id="WIXE01000387">
    <property type="protein sequence ID" value="KAK5986640.1"/>
    <property type="molecule type" value="Genomic_DNA"/>
</dbReference>
<evidence type="ECO:0000256" key="1">
    <source>
        <dbReference type="SAM" id="MobiDB-lite"/>
    </source>
</evidence>
<protein>
    <submittedName>
        <fullName evidence="3">Uncharacterized protein</fullName>
    </submittedName>
</protein>
<sequence>MCAFPALRAIHYWMTHFGMVVSGAYPLALVLMLLPHDSRSLKCLQGPVPTNTSIEATGNVCVYYEMNSCENPQTYSDEMDVAEPAKLVTNCGVFHDFTSAIYAACFCRQDNCNGGATIRDFIMSTLAAPRPLPDTSPWTYMPISNRTREILECFERNMYPPDPTTLAAEAAESESSSPINIYLIAAIAGGVIVVLCGIAIVCFLKKGQKQGKGAVGEAKGKGAVGEVRGKGAGGEVLEPGDSSSDSGRASEH</sequence>
<evidence type="ECO:0000256" key="2">
    <source>
        <dbReference type="SAM" id="Phobius"/>
    </source>
</evidence>
<evidence type="ECO:0000313" key="4">
    <source>
        <dbReference type="Proteomes" id="UP001331761"/>
    </source>
</evidence>
<dbReference type="Proteomes" id="UP001331761">
    <property type="component" value="Unassembled WGS sequence"/>
</dbReference>
<feature type="transmembrane region" description="Helical" evidence="2">
    <location>
        <begin position="12"/>
        <end position="34"/>
    </location>
</feature>
<dbReference type="AlphaFoldDB" id="A0AAN8FYF9"/>
<feature type="region of interest" description="Disordered" evidence="1">
    <location>
        <begin position="211"/>
        <end position="252"/>
    </location>
</feature>
<accession>A0AAN8FYF9</accession>
<gene>
    <name evidence="3" type="ORF">GCK32_005790</name>
</gene>
<feature type="transmembrane region" description="Helical" evidence="2">
    <location>
        <begin position="181"/>
        <end position="204"/>
    </location>
</feature>
<reference evidence="3 4" key="1">
    <citation type="submission" date="2019-10" db="EMBL/GenBank/DDBJ databases">
        <title>Assembly and Annotation for the nematode Trichostrongylus colubriformis.</title>
        <authorList>
            <person name="Martin J."/>
        </authorList>
    </citation>
    <scope>NUCLEOTIDE SEQUENCE [LARGE SCALE GENOMIC DNA]</scope>
    <source>
        <strain evidence="3">G859</strain>
        <tissue evidence="3">Whole worm</tissue>
    </source>
</reference>
<keyword evidence="2" id="KW-0472">Membrane</keyword>
<keyword evidence="2" id="KW-1133">Transmembrane helix</keyword>
<evidence type="ECO:0000313" key="3">
    <source>
        <dbReference type="EMBL" id="KAK5986640.1"/>
    </source>
</evidence>
<name>A0AAN8FYF9_TRICO</name>
<keyword evidence="4" id="KW-1185">Reference proteome</keyword>
<comment type="caution">
    <text evidence="3">The sequence shown here is derived from an EMBL/GenBank/DDBJ whole genome shotgun (WGS) entry which is preliminary data.</text>
</comment>
<keyword evidence="2" id="KW-0812">Transmembrane</keyword>